<reference evidence="1" key="1">
    <citation type="submission" date="2021-06" db="EMBL/GenBank/DDBJ databases">
        <title>Parelaphostrongylus tenuis whole genome reference sequence.</title>
        <authorList>
            <person name="Garwood T.J."/>
            <person name="Larsen P.A."/>
            <person name="Fountain-Jones N.M."/>
            <person name="Garbe J.R."/>
            <person name="Macchietto M.G."/>
            <person name="Kania S.A."/>
            <person name="Gerhold R.W."/>
            <person name="Richards J.E."/>
            <person name="Wolf T.M."/>
        </authorList>
    </citation>
    <scope>NUCLEOTIDE SEQUENCE</scope>
    <source>
        <strain evidence="1">MNPRO001-30</strain>
        <tissue evidence="1">Meninges</tissue>
    </source>
</reference>
<name>A0AAD5M9Y5_PARTN</name>
<proteinExistence type="predicted"/>
<keyword evidence="2" id="KW-1185">Reference proteome</keyword>
<accession>A0AAD5M9Y5</accession>
<dbReference type="Proteomes" id="UP001196413">
    <property type="component" value="Unassembled WGS sequence"/>
</dbReference>
<evidence type="ECO:0000313" key="2">
    <source>
        <dbReference type="Proteomes" id="UP001196413"/>
    </source>
</evidence>
<organism evidence="1 2">
    <name type="scientific">Parelaphostrongylus tenuis</name>
    <name type="common">Meningeal worm</name>
    <dbReference type="NCBI Taxonomy" id="148309"/>
    <lineage>
        <taxon>Eukaryota</taxon>
        <taxon>Metazoa</taxon>
        <taxon>Ecdysozoa</taxon>
        <taxon>Nematoda</taxon>
        <taxon>Chromadorea</taxon>
        <taxon>Rhabditida</taxon>
        <taxon>Rhabditina</taxon>
        <taxon>Rhabditomorpha</taxon>
        <taxon>Strongyloidea</taxon>
        <taxon>Metastrongylidae</taxon>
        <taxon>Parelaphostrongylus</taxon>
    </lineage>
</organism>
<evidence type="ECO:0000313" key="1">
    <source>
        <dbReference type="EMBL" id="KAJ1353900.1"/>
    </source>
</evidence>
<sequence length="124" mass="13326">MSTILGQLTVNTIDEPLLCPNVILNPDMITVMMEQKCIIVGNTVTGICVSTMNQQGKCTTPPMMATTMPVTNYTSLSGTLMTANIIMASWSKTMWESVLNTAVRMLALGTASHFFSTSASVRGN</sequence>
<dbReference type="AlphaFoldDB" id="A0AAD5M9Y5"/>
<dbReference type="EMBL" id="JAHQIW010001881">
    <property type="protein sequence ID" value="KAJ1353900.1"/>
    <property type="molecule type" value="Genomic_DNA"/>
</dbReference>
<comment type="caution">
    <text evidence="1">The sequence shown here is derived from an EMBL/GenBank/DDBJ whole genome shotgun (WGS) entry which is preliminary data.</text>
</comment>
<protein>
    <submittedName>
        <fullName evidence="1">Uncharacterized protein</fullName>
    </submittedName>
</protein>
<gene>
    <name evidence="1" type="ORF">KIN20_010675</name>
</gene>